<accession>A0A0C3BPE9</accession>
<feature type="signal peptide" evidence="1">
    <location>
        <begin position="1"/>
        <end position="18"/>
    </location>
</feature>
<proteinExistence type="predicted"/>
<dbReference type="HOGENOM" id="CLU_2886641_0_0_1"/>
<dbReference type="InParanoid" id="A0A0C3BPE9"/>
<organism evidence="2 3">
    <name type="scientific">Piloderma croceum (strain F 1598)</name>
    <dbReference type="NCBI Taxonomy" id="765440"/>
    <lineage>
        <taxon>Eukaryota</taxon>
        <taxon>Fungi</taxon>
        <taxon>Dikarya</taxon>
        <taxon>Basidiomycota</taxon>
        <taxon>Agaricomycotina</taxon>
        <taxon>Agaricomycetes</taxon>
        <taxon>Agaricomycetidae</taxon>
        <taxon>Atheliales</taxon>
        <taxon>Atheliaceae</taxon>
        <taxon>Piloderma</taxon>
    </lineage>
</organism>
<reference evidence="2 3" key="1">
    <citation type="submission" date="2014-04" db="EMBL/GenBank/DDBJ databases">
        <authorList>
            <consortium name="DOE Joint Genome Institute"/>
            <person name="Kuo A."/>
            <person name="Tarkka M."/>
            <person name="Buscot F."/>
            <person name="Kohler A."/>
            <person name="Nagy L.G."/>
            <person name="Floudas D."/>
            <person name="Copeland A."/>
            <person name="Barry K.W."/>
            <person name="Cichocki N."/>
            <person name="Veneault-Fourrey C."/>
            <person name="LaButti K."/>
            <person name="Lindquist E.A."/>
            <person name="Lipzen A."/>
            <person name="Lundell T."/>
            <person name="Morin E."/>
            <person name="Murat C."/>
            <person name="Sun H."/>
            <person name="Tunlid A."/>
            <person name="Henrissat B."/>
            <person name="Grigoriev I.V."/>
            <person name="Hibbett D.S."/>
            <person name="Martin F."/>
            <person name="Nordberg H.P."/>
            <person name="Cantor M.N."/>
            <person name="Hua S.X."/>
        </authorList>
    </citation>
    <scope>NUCLEOTIDE SEQUENCE [LARGE SCALE GENOMIC DNA]</scope>
    <source>
        <strain evidence="2 3">F 1598</strain>
    </source>
</reference>
<evidence type="ECO:0000313" key="3">
    <source>
        <dbReference type="Proteomes" id="UP000054166"/>
    </source>
</evidence>
<feature type="chain" id="PRO_5002172775" evidence="1">
    <location>
        <begin position="19"/>
        <end position="63"/>
    </location>
</feature>
<protein>
    <submittedName>
        <fullName evidence="2">Uncharacterized protein</fullName>
    </submittedName>
</protein>
<evidence type="ECO:0000313" key="2">
    <source>
        <dbReference type="EMBL" id="KIM79157.1"/>
    </source>
</evidence>
<sequence length="63" mass="6717">MGIHWSIAILSAIFTALGSSFPLREPGTPLKSRDDSPSVVDLGYATYQASTDPSTNITTFLSI</sequence>
<dbReference type="Proteomes" id="UP000054166">
    <property type="component" value="Unassembled WGS sequence"/>
</dbReference>
<keyword evidence="1" id="KW-0732">Signal</keyword>
<dbReference type="EMBL" id="KN833011">
    <property type="protein sequence ID" value="KIM79157.1"/>
    <property type="molecule type" value="Genomic_DNA"/>
</dbReference>
<keyword evidence="3" id="KW-1185">Reference proteome</keyword>
<evidence type="ECO:0000256" key="1">
    <source>
        <dbReference type="SAM" id="SignalP"/>
    </source>
</evidence>
<reference evidence="3" key="2">
    <citation type="submission" date="2015-01" db="EMBL/GenBank/DDBJ databases">
        <title>Evolutionary Origins and Diversification of the Mycorrhizal Mutualists.</title>
        <authorList>
            <consortium name="DOE Joint Genome Institute"/>
            <consortium name="Mycorrhizal Genomics Consortium"/>
            <person name="Kohler A."/>
            <person name="Kuo A."/>
            <person name="Nagy L.G."/>
            <person name="Floudas D."/>
            <person name="Copeland A."/>
            <person name="Barry K.W."/>
            <person name="Cichocki N."/>
            <person name="Veneault-Fourrey C."/>
            <person name="LaButti K."/>
            <person name="Lindquist E.A."/>
            <person name="Lipzen A."/>
            <person name="Lundell T."/>
            <person name="Morin E."/>
            <person name="Murat C."/>
            <person name="Riley R."/>
            <person name="Ohm R."/>
            <person name="Sun H."/>
            <person name="Tunlid A."/>
            <person name="Henrissat B."/>
            <person name="Grigoriev I.V."/>
            <person name="Hibbett D.S."/>
            <person name="Martin F."/>
        </authorList>
    </citation>
    <scope>NUCLEOTIDE SEQUENCE [LARGE SCALE GENOMIC DNA]</scope>
    <source>
        <strain evidence="3">F 1598</strain>
    </source>
</reference>
<gene>
    <name evidence="2" type="ORF">PILCRDRAFT_823739</name>
</gene>
<dbReference type="AlphaFoldDB" id="A0A0C3BPE9"/>
<name>A0A0C3BPE9_PILCF</name>